<organism evidence="2 3">
    <name type="scientific">Ensifer adhaerens</name>
    <name type="common">Sinorhizobium morelense</name>
    <dbReference type="NCBI Taxonomy" id="106592"/>
    <lineage>
        <taxon>Bacteria</taxon>
        <taxon>Pseudomonadati</taxon>
        <taxon>Pseudomonadota</taxon>
        <taxon>Alphaproteobacteria</taxon>
        <taxon>Hyphomicrobiales</taxon>
        <taxon>Rhizobiaceae</taxon>
        <taxon>Sinorhizobium/Ensifer group</taxon>
        <taxon>Ensifer</taxon>
    </lineage>
</organism>
<dbReference type="PATRIC" id="fig|106592.7.peg.4854"/>
<feature type="transmembrane region" description="Helical" evidence="1">
    <location>
        <begin position="71"/>
        <end position="91"/>
    </location>
</feature>
<gene>
    <name evidence="2" type="ORF">AC244_28610</name>
</gene>
<feature type="transmembrane region" description="Helical" evidence="1">
    <location>
        <begin position="46"/>
        <end position="64"/>
    </location>
</feature>
<dbReference type="Proteomes" id="UP000037425">
    <property type="component" value="Unassembled WGS sequence"/>
</dbReference>
<protein>
    <submittedName>
        <fullName evidence="2">Uncharacterized protein</fullName>
    </submittedName>
</protein>
<accession>A0A0L8BHH4</accession>
<proteinExistence type="predicted"/>
<comment type="caution">
    <text evidence="2">The sequence shown here is derived from an EMBL/GenBank/DDBJ whole genome shotgun (WGS) entry which is preliminary data.</text>
</comment>
<dbReference type="EMBL" id="LGAP01000030">
    <property type="protein sequence ID" value="KOF14038.1"/>
    <property type="molecule type" value="Genomic_DNA"/>
</dbReference>
<dbReference type="AlphaFoldDB" id="A0A0L8BHH4"/>
<reference evidence="3" key="1">
    <citation type="submission" date="2015-07" db="EMBL/GenBank/DDBJ databases">
        <title>Whole genome sequence of an Ensifer adhaerens strain isolated from a cave pool in the Wind Cave National Park.</title>
        <authorList>
            <person name="Eng W.W.H."/>
            <person name="Gan H.M."/>
            <person name="Barton H.A."/>
            <person name="Savka M.A."/>
        </authorList>
    </citation>
    <scope>NUCLEOTIDE SEQUENCE [LARGE SCALE GENOMIC DNA]</scope>
    <source>
        <strain evidence="3">SD006</strain>
    </source>
</reference>
<keyword evidence="1" id="KW-0472">Membrane</keyword>
<evidence type="ECO:0000313" key="2">
    <source>
        <dbReference type="EMBL" id="KOF14038.1"/>
    </source>
</evidence>
<name>A0A0L8BHH4_ENSAD</name>
<evidence type="ECO:0000313" key="3">
    <source>
        <dbReference type="Proteomes" id="UP000037425"/>
    </source>
</evidence>
<sequence>MGFSFKGVTSGLSEHVEEVRGNAVRATVATSVGLTALGLVFSYQGLWLGVAAVLLGIGLSFVVARLVSQTVSLVISTVALCFYLQLGGPLVSTV</sequence>
<evidence type="ECO:0000256" key="1">
    <source>
        <dbReference type="SAM" id="Phobius"/>
    </source>
</evidence>
<keyword evidence="1" id="KW-1133">Transmembrane helix</keyword>
<keyword evidence="1" id="KW-0812">Transmembrane</keyword>